<accession>A0A383D0K8</accession>
<dbReference type="EMBL" id="UINC01212878">
    <property type="protein sequence ID" value="SVE37398.1"/>
    <property type="molecule type" value="Genomic_DNA"/>
</dbReference>
<dbReference type="AlphaFoldDB" id="A0A383D0K8"/>
<gene>
    <name evidence="2" type="ORF">METZ01_LOCUS490252</name>
</gene>
<reference evidence="2" key="1">
    <citation type="submission" date="2018-05" db="EMBL/GenBank/DDBJ databases">
        <authorList>
            <person name="Lanie J.A."/>
            <person name="Ng W.-L."/>
            <person name="Kazmierczak K.M."/>
            <person name="Andrzejewski T.M."/>
            <person name="Davidsen T.M."/>
            <person name="Wayne K.J."/>
            <person name="Tettelin H."/>
            <person name="Glass J.I."/>
            <person name="Rusch D."/>
            <person name="Podicherti R."/>
            <person name="Tsui H.-C.T."/>
            <person name="Winkler M.E."/>
        </authorList>
    </citation>
    <scope>NUCLEOTIDE SEQUENCE</scope>
</reference>
<evidence type="ECO:0000256" key="1">
    <source>
        <dbReference type="SAM" id="MobiDB-lite"/>
    </source>
</evidence>
<feature type="region of interest" description="Disordered" evidence="1">
    <location>
        <begin position="1"/>
        <end position="39"/>
    </location>
</feature>
<organism evidence="2">
    <name type="scientific">marine metagenome</name>
    <dbReference type="NCBI Taxonomy" id="408172"/>
    <lineage>
        <taxon>unclassified sequences</taxon>
        <taxon>metagenomes</taxon>
        <taxon>ecological metagenomes</taxon>
    </lineage>
</organism>
<sequence>MSDDQSIGQTERGVSPGGDTVIVSRDDHRQLGFPLQLTQ</sequence>
<feature type="non-terminal residue" evidence="2">
    <location>
        <position position="39"/>
    </location>
</feature>
<proteinExistence type="predicted"/>
<name>A0A383D0K8_9ZZZZ</name>
<evidence type="ECO:0000313" key="2">
    <source>
        <dbReference type="EMBL" id="SVE37398.1"/>
    </source>
</evidence>
<protein>
    <submittedName>
        <fullName evidence="2">Uncharacterized protein</fullName>
    </submittedName>
</protein>